<organism evidence="1 2">
    <name type="scientific">Austropuccinia psidii MF-1</name>
    <dbReference type="NCBI Taxonomy" id="1389203"/>
    <lineage>
        <taxon>Eukaryota</taxon>
        <taxon>Fungi</taxon>
        <taxon>Dikarya</taxon>
        <taxon>Basidiomycota</taxon>
        <taxon>Pucciniomycotina</taxon>
        <taxon>Pucciniomycetes</taxon>
        <taxon>Pucciniales</taxon>
        <taxon>Sphaerophragmiaceae</taxon>
        <taxon>Austropuccinia</taxon>
    </lineage>
</organism>
<sequence>MLVMLASKHTRNACLLCNPSDHAARGVPTQDALVRTPLWLMMIKALESGNERQDPKQAYGNNSRQLAWFHLMIPFVDDTHWNEMHQELGEELSSLLGQELEAYPKEEITGIVSRFLEK</sequence>
<proteinExistence type="predicted"/>
<evidence type="ECO:0000313" key="2">
    <source>
        <dbReference type="Proteomes" id="UP000765509"/>
    </source>
</evidence>
<reference evidence="1" key="1">
    <citation type="submission" date="2021-03" db="EMBL/GenBank/DDBJ databases">
        <title>Draft genome sequence of rust myrtle Austropuccinia psidii MF-1, a brazilian biotype.</title>
        <authorList>
            <person name="Quecine M.C."/>
            <person name="Pachon D.M.R."/>
            <person name="Bonatelli M.L."/>
            <person name="Correr F.H."/>
            <person name="Franceschini L.M."/>
            <person name="Leite T.F."/>
            <person name="Margarido G.R.A."/>
            <person name="Almeida C.A."/>
            <person name="Ferrarezi J.A."/>
            <person name="Labate C.A."/>
        </authorList>
    </citation>
    <scope>NUCLEOTIDE SEQUENCE</scope>
    <source>
        <strain evidence="1">MF-1</strain>
    </source>
</reference>
<dbReference type="AlphaFoldDB" id="A0A9Q3BU82"/>
<gene>
    <name evidence="1" type="ORF">O181_012201</name>
</gene>
<dbReference type="Proteomes" id="UP000765509">
    <property type="component" value="Unassembled WGS sequence"/>
</dbReference>
<protein>
    <submittedName>
        <fullName evidence="1">Uncharacterized protein</fullName>
    </submittedName>
</protein>
<accession>A0A9Q3BU82</accession>
<name>A0A9Q3BU82_9BASI</name>
<dbReference type="EMBL" id="AVOT02003104">
    <property type="protein sequence ID" value="MBW0472486.1"/>
    <property type="molecule type" value="Genomic_DNA"/>
</dbReference>
<evidence type="ECO:0000313" key="1">
    <source>
        <dbReference type="EMBL" id="MBW0472486.1"/>
    </source>
</evidence>
<keyword evidence="2" id="KW-1185">Reference proteome</keyword>
<comment type="caution">
    <text evidence="1">The sequence shown here is derived from an EMBL/GenBank/DDBJ whole genome shotgun (WGS) entry which is preliminary data.</text>
</comment>